<keyword evidence="3" id="KW-1185">Reference proteome</keyword>
<evidence type="ECO:0000313" key="3">
    <source>
        <dbReference type="Proteomes" id="UP000039865"/>
    </source>
</evidence>
<evidence type="ECO:0000256" key="1">
    <source>
        <dbReference type="SAM" id="Coils"/>
    </source>
</evidence>
<proteinExistence type="predicted"/>
<dbReference type="AlphaFoldDB" id="A0A078AKS0"/>
<protein>
    <submittedName>
        <fullName evidence="2">Uncharacterized protein</fullName>
    </submittedName>
</protein>
<name>A0A078AKS0_STYLE</name>
<sequence length="263" mass="30518">MNSQRTTQINTMTAQQQQKVDSDTVQNIKIVQRNASVLKEQIDEVLARHLGDDKTYKDFLSQLMSLSQGIQTLKNSQNITFQNQILFPKKNFVRPEPVTMPDLMKEAPFFLDTTLYPTENQILDNDEIAKDRPTDNQINQILRQMLSSQNEINLQPENQLIQNVDNQQQNVELTQDDYKQAKQIIDDKINSQFNPKIDNMIAMLNENMRELRNVKNLRGRHGQNDMGILSQSDLEQMDTQMDEPQLLQVADNIFELLYKGMCS</sequence>
<dbReference type="InParanoid" id="A0A078AKS0"/>
<accession>A0A078AKS0</accession>
<dbReference type="EMBL" id="CCKQ01011404">
    <property type="protein sequence ID" value="CDW82970.1"/>
    <property type="molecule type" value="Genomic_DNA"/>
</dbReference>
<keyword evidence="1" id="KW-0175">Coiled coil</keyword>
<organism evidence="2 3">
    <name type="scientific">Stylonychia lemnae</name>
    <name type="common">Ciliate</name>
    <dbReference type="NCBI Taxonomy" id="5949"/>
    <lineage>
        <taxon>Eukaryota</taxon>
        <taxon>Sar</taxon>
        <taxon>Alveolata</taxon>
        <taxon>Ciliophora</taxon>
        <taxon>Intramacronucleata</taxon>
        <taxon>Spirotrichea</taxon>
        <taxon>Stichotrichia</taxon>
        <taxon>Sporadotrichida</taxon>
        <taxon>Oxytrichidae</taxon>
        <taxon>Stylonychinae</taxon>
        <taxon>Stylonychia</taxon>
    </lineage>
</organism>
<evidence type="ECO:0000313" key="2">
    <source>
        <dbReference type="EMBL" id="CDW82970.1"/>
    </source>
</evidence>
<reference evidence="2 3" key="1">
    <citation type="submission" date="2014-06" db="EMBL/GenBank/DDBJ databases">
        <authorList>
            <person name="Swart Estienne"/>
        </authorList>
    </citation>
    <scope>NUCLEOTIDE SEQUENCE [LARGE SCALE GENOMIC DNA]</scope>
    <source>
        <strain evidence="2 3">130c</strain>
    </source>
</reference>
<feature type="coiled-coil region" evidence="1">
    <location>
        <begin position="157"/>
        <end position="184"/>
    </location>
</feature>
<dbReference type="Proteomes" id="UP000039865">
    <property type="component" value="Unassembled WGS sequence"/>
</dbReference>
<gene>
    <name evidence="2" type="primary">Contig1884.g2039</name>
    <name evidence="2" type="ORF">STYLEM_12007</name>
</gene>